<keyword evidence="4" id="KW-1185">Reference proteome</keyword>
<evidence type="ECO:0000256" key="1">
    <source>
        <dbReference type="SAM" id="MobiDB-lite"/>
    </source>
</evidence>
<feature type="transmembrane region" description="Helical" evidence="2">
    <location>
        <begin position="119"/>
        <end position="141"/>
    </location>
</feature>
<keyword evidence="2" id="KW-0472">Membrane</keyword>
<dbReference type="EMBL" id="FXEG02000005">
    <property type="protein sequence ID" value="SOX55640.1"/>
    <property type="molecule type" value="Genomic_DNA"/>
</dbReference>
<accession>A0A2K4YFR7</accession>
<evidence type="ECO:0008006" key="5">
    <source>
        <dbReference type="Google" id="ProtNLM"/>
    </source>
</evidence>
<gene>
    <name evidence="3" type="ORF">MAAFP003_4332</name>
</gene>
<keyword evidence="2" id="KW-0812">Transmembrane</keyword>
<comment type="caution">
    <text evidence="3">The sequence shown here is derived from an EMBL/GenBank/DDBJ whole genome shotgun (WGS) entry which is preliminary data.</text>
</comment>
<name>A0A2K4YFR7_9MYCO</name>
<protein>
    <recommendedName>
        <fullName evidence="5">Membrane glycine and proline rich protein</fullName>
    </recommendedName>
</protein>
<evidence type="ECO:0000256" key="2">
    <source>
        <dbReference type="SAM" id="Phobius"/>
    </source>
</evidence>
<proteinExistence type="predicted"/>
<dbReference type="AlphaFoldDB" id="A0A2K4YFR7"/>
<evidence type="ECO:0000313" key="4">
    <source>
        <dbReference type="Proteomes" id="UP000236318"/>
    </source>
</evidence>
<dbReference type="RefSeq" id="WP_096289781.1">
    <property type="nucleotide sequence ID" value="NZ_FXEG02000005.1"/>
</dbReference>
<feature type="region of interest" description="Disordered" evidence="1">
    <location>
        <begin position="145"/>
        <end position="192"/>
    </location>
</feature>
<reference evidence="3" key="1">
    <citation type="submission" date="2018-01" db="EMBL/GenBank/DDBJ databases">
        <authorList>
            <consortium name="Urmite Genomes"/>
        </authorList>
    </citation>
    <scope>NUCLEOTIDE SEQUENCE [LARGE SCALE GENOMIC DNA]</scope>
    <source>
        <strain evidence="3">AFP003</strain>
    </source>
</reference>
<feature type="compositionally biased region" description="Pro residues" evidence="1">
    <location>
        <begin position="94"/>
        <end position="111"/>
    </location>
</feature>
<feature type="compositionally biased region" description="Low complexity" evidence="1">
    <location>
        <begin position="152"/>
        <end position="164"/>
    </location>
</feature>
<feature type="compositionally biased region" description="Pro residues" evidence="1">
    <location>
        <begin position="35"/>
        <end position="53"/>
    </location>
</feature>
<feature type="region of interest" description="Disordered" evidence="1">
    <location>
        <begin position="1"/>
        <end position="111"/>
    </location>
</feature>
<evidence type="ECO:0000313" key="3">
    <source>
        <dbReference type="EMBL" id="SOX55640.1"/>
    </source>
</evidence>
<feature type="compositionally biased region" description="Low complexity" evidence="1">
    <location>
        <begin position="10"/>
        <end position="27"/>
    </location>
</feature>
<dbReference type="Proteomes" id="UP000236318">
    <property type="component" value="Unassembled WGS sequence"/>
</dbReference>
<feature type="compositionally biased region" description="Polar residues" evidence="1">
    <location>
        <begin position="169"/>
        <end position="178"/>
    </location>
</feature>
<sequence>MTVPPGGPYGQDPYGQDPYGANPYGQGPYWGGPPQGGPAPYPPGGPAPYPPGGPYSGPQSGAYPYPPTGPFTNPQGGMDPSYQGQPYGQTGAPQYPPGWPPGSYPPGPPPNGPRSNMPWLIVAGIAVLGVIALVVILVVSLNNEPKGPKANPSTTTAAPTSQQPGGSGQTASDCTPNVSGGDKPAGGAPIKAGKLSFPATAAPGWMPFSDDQTPNLIGAVGLAQEVPGASQWVMQAEVAITNFVPSMDVSTQAAKLMNCVAEGPGYSNASPTLGPIKKSSITVEGIKAARVDADVTIADPARKVKGDSVVIIAVDTKPVTIFLGATPIGDSASAGLLSQVIGSLKVSK</sequence>
<organism evidence="3 4">
    <name type="scientific">Mycobacterium ahvazicum</name>
    <dbReference type="NCBI Taxonomy" id="1964395"/>
    <lineage>
        <taxon>Bacteria</taxon>
        <taxon>Bacillati</taxon>
        <taxon>Actinomycetota</taxon>
        <taxon>Actinomycetes</taxon>
        <taxon>Mycobacteriales</taxon>
        <taxon>Mycobacteriaceae</taxon>
        <taxon>Mycobacterium</taxon>
        <taxon>Mycobacterium simiae complex</taxon>
    </lineage>
</organism>
<keyword evidence="2" id="KW-1133">Transmembrane helix</keyword>
<dbReference type="OrthoDB" id="4737953at2"/>